<dbReference type="VEuPathDB" id="FungiDB:BO82DRAFT_142200"/>
<gene>
    <name evidence="1" type="ORF">BO82DRAFT_142200</name>
</gene>
<sequence>MHQNDRYNLAPRYLSGNLTFTDPICHFSVLFFNGGNNSKQCWLSGEHSVTYYGRSVKISSYLIAGGVYYGYLNDFKNDPHAFKDMSQQA</sequence>
<dbReference type="GeneID" id="37132823"/>
<dbReference type="Proteomes" id="UP000248340">
    <property type="component" value="Unassembled WGS sequence"/>
</dbReference>
<proteinExistence type="predicted"/>
<dbReference type="RefSeq" id="XP_025496129.1">
    <property type="nucleotide sequence ID" value="XM_025630082.1"/>
</dbReference>
<evidence type="ECO:0000313" key="2">
    <source>
        <dbReference type="Proteomes" id="UP000248340"/>
    </source>
</evidence>
<reference evidence="1 2" key="1">
    <citation type="submission" date="2016-12" db="EMBL/GenBank/DDBJ databases">
        <title>The genomes of Aspergillus section Nigri reveals drivers in fungal speciation.</title>
        <authorList>
            <consortium name="DOE Joint Genome Institute"/>
            <person name="Vesth T.C."/>
            <person name="Nybo J."/>
            <person name="Theobald S."/>
            <person name="Brandl J."/>
            <person name="Frisvad J.C."/>
            <person name="Nielsen K.F."/>
            <person name="Lyhne E.K."/>
            <person name="Kogle M.E."/>
            <person name="Kuo A."/>
            <person name="Riley R."/>
            <person name="Clum A."/>
            <person name="Nolan M."/>
            <person name="Lipzen A."/>
            <person name="Salamov A."/>
            <person name="Henrissat B."/>
            <person name="Wiebenga A."/>
            <person name="De Vries R.P."/>
            <person name="Grigoriev I.V."/>
            <person name="Mortensen U.H."/>
            <person name="Andersen M.R."/>
            <person name="Baker S.E."/>
        </authorList>
    </citation>
    <scope>NUCLEOTIDE SEQUENCE [LARGE SCALE GENOMIC DNA]</scope>
    <source>
        <strain evidence="1 2">CBS 121591</strain>
    </source>
</reference>
<dbReference type="AlphaFoldDB" id="A0A319CND0"/>
<evidence type="ECO:0000313" key="1">
    <source>
        <dbReference type="EMBL" id="PYH85929.1"/>
    </source>
</evidence>
<accession>A0A319CND0</accession>
<keyword evidence="2" id="KW-1185">Reference proteome</keyword>
<dbReference type="EMBL" id="KZ821678">
    <property type="protein sequence ID" value="PYH85929.1"/>
    <property type="molecule type" value="Genomic_DNA"/>
</dbReference>
<protein>
    <submittedName>
        <fullName evidence="1">Uncharacterized protein</fullName>
    </submittedName>
</protein>
<organism evidence="1 2">
    <name type="scientific">Aspergillus uvarum CBS 121591</name>
    <dbReference type="NCBI Taxonomy" id="1448315"/>
    <lineage>
        <taxon>Eukaryota</taxon>
        <taxon>Fungi</taxon>
        <taxon>Dikarya</taxon>
        <taxon>Ascomycota</taxon>
        <taxon>Pezizomycotina</taxon>
        <taxon>Eurotiomycetes</taxon>
        <taxon>Eurotiomycetidae</taxon>
        <taxon>Eurotiales</taxon>
        <taxon>Aspergillaceae</taxon>
        <taxon>Aspergillus</taxon>
        <taxon>Aspergillus subgen. Circumdati</taxon>
    </lineage>
</organism>
<name>A0A319CND0_9EURO</name>